<accession>A0A935C7I5</accession>
<dbReference type="SUPFAM" id="SSF74653">
    <property type="entry name" value="TolA/TonB C-terminal domain"/>
    <property type="match status" value="1"/>
</dbReference>
<dbReference type="AlphaFoldDB" id="A0A935C7I5"/>
<dbReference type="InterPro" id="IPR037682">
    <property type="entry name" value="TonB_C"/>
</dbReference>
<dbReference type="InterPro" id="IPR006260">
    <property type="entry name" value="TonB/TolA_C"/>
</dbReference>
<evidence type="ECO:0000313" key="13">
    <source>
        <dbReference type="Proteomes" id="UP000611723"/>
    </source>
</evidence>
<evidence type="ECO:0000256" key="10">
    <source>
        <dbReference type="SAM" id="SignalP"/>
    </source>
</evidence>
<evidence type="ECO:0000256" key="5">
    <source>
        <dbReference type="ARBA" id="ARBA00022519"/>
    </source>
</evidence>
<keyword evidence="13" id="KW-1185">Reference proteome</keyword>
<feature type="signal peptide" evidence="10">
    <location>
        <begin position="1"/>
        <end position="18"/>
    </location>
</feature>
<feature type="chain" id="PRO_5037060447" evidence="10">
    <location>
        <begin position="19"/>
        <end position="135"/>
    </location>
</feature>
<dbReference type="PROSITE" id="PS52015">
    <property type="entry name" value="TONB_CTD"/>
    <property type="match status" value="1"/>
</dbReference>
<dbReference type="GO" id="GO:0031992">
    <property type="term" value="F:energy transducer activity"/>
    <property type="evidence" value="ECO:0007669"/>
    <property type="project" value="TreeGrafter"/>
</dbReference>
<keyword evidence="6" id="KW-0812">Transmembrane</keyword>
<keyword evidence="8" id="KW-1133">Transmembrane helix</keyword>
<keyword evidence="3" id="KW-0813">Transport</keyword>
<evidence type="ECO:0000256" key="6">
    <source>
        <dbReference type="ARBA" id="ARBA00022692"/>
    </source>
</evidence>
<dbReference type="EMBL" id="JAEQBW010000001">
    <property type="protein sequence ID" value="MBK6264387.1"/>
    <property type="molecule type" value="Genomic_DNA"/>
</dbReference>
<name>A0A935C7I5_9BACT</name>
<keyword evidence="7" id="KW-0653">Protein transport</keyword>
<feature type="domain" description="TonB C-terminal" evidence="11">
    <location>
        <begin position="42"/>
        <end position="135"/>
    </location>
</feature>
<organism evidence="12 13">
    <name type="scientific">Marivirga aurantiaca</name>
    <dbReference type="NCBI Taxonomy" id="2802615"/>
    <lineage>
        <taxon>Bacteria</taxon>
        <taxon>Pseudomonadati</taxon>
        <taxon>Bacteroidota</taxon>
        <taxon>Cytophagia</taxon>
        <taxon>Cytophagales</taxon>
        <taxon>Marivirgaceae</taxon>
        <taxon>Marivirga</taxon>
    </lineage>
</organism>
<dbReference type="InterPro" id="IPR051045">
    <property type="entry name" value="TonB-dependent_transducer"/>
</dbReference>
<dbReference type="RefSeq" id="WP_201430049.1">
    <property type="nucleotide sequence ID" value="NZ_JAEQBW010000001.1"/>
</dbReference>
<evidence type="ECO:0000259" key="11">
    <source>
        <dbReference type="PROSITE" id="PS52015"/>
    </source>
</evidence>
<evidence type="ECO:0000256" key="4">
    <source>
        <dbReference type="ARBA" id="ARBA00022475"/>
    </source>
</evidence>
<dbReference type="PANTHER" id="PTHR33446:SF2">
    <property type="entry name" value="PROTEIN TONB"/>
    <property type="match status" value="1"/>
</dbReference>
<evidence type="ECO:0000256" key="7">
    <source>
        <dbReference type="ARBA" id="ARBA00022927"/>
    </source>
</evidence>
<reference evidence="12" key="1">
    <citation type="submission" date="2021-01" db="EMBL/GenBank/DDBJ databases">
        <title>Marivirga aurantiaca sp. nov., isolated from intertidal surface sediments.</title>
        <authorList>
            <person name="Zhang M."/>
        </authorList>
    </citation>
    <scope>NUCLEOTIDE SEQUENCE</scope>
    <source>
        <strain evidence="12">S37H4</strain>
    </source>
</reference>
<dbReference type="Proteomes" id="UP000611723">
    <property type="component" value="Unassembled WGS sequence"/>
</dbReference>
<comment type="caution">
    <text evidence="12">The sequence shown here is derived from an EMBL/GenBank/DDBJ whole genome shotgun (WGS) entry which is preliminary data.</text>
</comment>
<comment type="similarity">
    <text evidence="2">Belongs to the TonB family.</text>
</comment>
<dbReference type="GO" id="GO:0098797">
    <property type="term" value="C:plasma membrane protein complex"/>
    <property type="evidence" value="ECO:0007669"/>
    <property type="project" value="TreeGrafter"/>
</dbReference>
<protein>
    <submittedName>
        <fullName evidence="12">TonB family protein</fullName>
    </submittedName>
</protein>
<dbReference type="Pfam" id="PF03544">
    <property type="entry name" value="TonB_C"/>
    <property type="match status" value="1"/>
</dbReference>
<dbReference type="NCBIfam" id="TIGR01352">
    <property type="entry name" value="tonB_Cterm"/>
    <property type="match status" value="1"/>
</dbReference>
<dbReference type="GO" id="GO:0055085">
    <property type="term" value="P:transmembrane transport"/>
    <property type="evidence" value="ECO:0007669"/>
    <property type="project" value="InterPro"/>
</dbReference>
<proteinExistence type="inferred from homology"/>
<dbReference type="Gene3D" id="3.30.1150.10">
    <property type="match status" value="1"/>
</dbReference>
<keyword evidence="9" id="KW-0472">Membrane</keyword>
<dbReference type="PANTHER" id="PTHR33446">
    <property type="entry name" value="PROTEIN TONB-RELATED"/>
    <property type="match status" value="1"/>
</dbReference>
<keyword evidence="10" id="KW-0732">Signal</keyword>
<evidence type="ECO:0000313" key="12">
    <source>
        <dbReference type="EMBL" id="MBK6264387.1"/>
    </source>
</evidence>
<sequence length="135" mass="14897">MNYLLIISLFFISLDSLAQSGCGIISDSSESRIVYNISDEPPKFSSHTDSLERYIQSKLTFPQECIEGAVYIGFVVEASGQVTNARVVKGIKTDIDNQALSLVSNMSNWIPGKCDGNPISHFMVIPIRFSLTTKE</sequence>
<keyword evidence="5" id="KW-0997">Cell inner membrane</keyword>
<dbReference type="GO" id="GO:0015031">
    <property type="term" value="P:protein transport"/>
    <property type="evidence" value="ECO:0007669"/>
    <property type="project" value="UniProtKB-KW"/>
</dbReference>
<evidence type="ECO:0000256" key="3">
    <source>
        <dbReference type="ARBA" id="ARBA00022448"/>
    </source>
</evidence>
<evidence type="ECO:0000256" key="9">
    <source>
        <dbReference type="ARBA" id="ARBA00023136"/>
    </source>
</evidence>
<gene>
    <name evidence="12" type="ORF">JKA74_05010</name>
</gene>
<evidence type="ECO:0000256" key="2">
    <source>
        <dbReference type="ARBA" id="ARBA00006555"/>
    </source>
</evidence>
<keyword evidence="4" id="KW-1003">Cell membrane</keyword>
<evidence type="ECO:0000256" key="8">
    <source>
        <dbReference type="ARBA" id="ARBA00022989"/>
    </source>
</evidence>
<evidence type="ECO:0000256" key="1">
    <source>
        <dbReference type="ARBA" id="ARBA00004383"/>
    </source>
</evidence>
<comment type="subcellular location">
    <subcellularLocation>
        <location evidence="1">Cell inner membrane</location>
        <topology evidence="1">Single-pass membrane protein</topology>
        <orientation evidence="1">Periplasmic side</orientation>
    </subcellularLocation>
</comment>